<dbReference type="Pfam" id="PF02810">
    <property type="entry name" value="SEC-C"/>
    <property type="match status" value="1"/>
</dbReference>
<dbReference type="InterPro" id="IPR004027">
    <property type="entry name" value="SEC_C_motif"/>
</dbReference>
<dbReference type="Pfam" id="PF17775">
    <property type="entry name" value="YchJ_M-like"/>
    <property type="match status" value="1"/>
</dbReference>
<organism evidence="2 3">
    <name type="scientific">Corynebacterium felinum</name>
    <dbReference type="NCBI Taxonomy" id="131318"/>
    <lineage>
        <taxon>Bacteria</taxon>
        <taxon>Bacillati</taxon>
        <taxon>Actinomycetota</taxon>
        <taxon>Actinomycetes</taxon>
        <taxon>Mycobacteriales</taxon>
        <taxon>Corynebacteriaceae</taxon>
        <taxon>Corynebacterium</taxon>
    </lineage>
</organism>
<dbReference type="SUPFAM" id="SSF54427">
    <property type="entry name" value="NTF2-like"/>
    <property type="match status" value="1"/>
</dbReference>
<evidence type="ECO:0000259" key="1">
    <source>
        <dbReference type="Pfam" id="PF17775"/>
    </source>
</evidence>
<evidence type="ECO:0000313" key="3">
    <source>
        <dbReference type="Proteomes" id="UP001183619"/>
    </source>
</evidence>
<sequence length="129" mass="14557">MSRLSSDRCPCGSGMVFGSCCEPIIRRVKNAPTAQALMRSRFSAFCVGDCDYLLYSWAPETAPVDLELDEDLRWERLEILSTDEGGLFDQSGTVTFVAHYRARGSAGFQRECSSFRRHEGRWVYVDGEL</sequence>
<name>A0ABU2BAC8_9CORY</name>
<keyword evidence="3" id="KW-1185">Reference proteome</keyword>
<dbReference type="Proteomes" id="UP001183619">
    <property type="component" value="Unassembled WGS sequence"/>
</dbReference>
<accession>A0ABU2BAC8</accession>
<gene>
    <name evidence="2" type="ORF">J2S37_002130</name>
</gene>
<proteinExistence type="predicted"/>
<dbReference type="Gene3D" id="3.10.450.50">
    <property type="match status" value="1"/>
</dbReference>
<protein>
    <submittedName>
        <fullName evidence="2">SEC-C motif-containing protein</fullName>
    </submittedName>
</protein>
<dbReference type="InterPro" id="IPR048469">
    <property type="entry name" value="YchJ-like_M"/>
</dbReference>
<dbReference type="InterPro" id="IPR032710">
    <property type="entry name" value="NTF2-like_dom_sf"/>
</dbReference>
<comment type="caution">
    <text evidence="2">The sequence shown here is derived from an EMBL/GenBank/DDBJ whole genome shotgun (WGS) entry which is preliminary data.</text>
</comment>
<reference evidence="2 3" key="1">
    <citation type="submission" date="2023-07" db="EMBL/GenBank/DDBJ databases">
        <title>Sequencing the genomes of 1000 actinobacteria strains.</title>
        <authorList>
            <person name="Klenk H.-P."/>
        </authorList>
    </citation>
    <scope>NUCLEOTIDE SEQUENCE [LARGE SCALE GENOMIC DNA]</scope>
    <source>
        <strain evidence="2 3">DSM 44508</strain>
    </source>
</reference>
<feature type="domain" description="YchJ-like middle NTF2-like" evidence="1">
    <location>
        <begin position="33"/>
        <end position="127"/>
    </location>
</feature>
<dbReference type="EMBL" id="JAVDYF010000001">
    <property type="protein sequence ID" value="MDR7355592.1"/>
    <property type="molecule type" value="Genomic_DNA"/>
</dbReference>
<dbReference type="PROSITE" id="PS51257">
    <property type="entry name" value="PROKAR_LIPOPROTEIN"/>
    <property type="match status" value="1"/>
</dbReference>
<evidence type="ECO:0000313" key="2">
    <source>
        <dbReference type="EMBL" id="MDR7355592.1"/>
    </source>
</evidence>